<accession>A0A0F9RA37</accession>
<dbReference type="AlphaFoldDB" id="A0A0F9RA37"/>
<protein>
    <submittedName>
        <fullName evidence="1">Uncharacterized protein</fullName>
    </submittedName>
</protein>
<gene>
    <name evidence="1" type="ORF">LCGC14_0619960</name>
</gene>
<name>A0A0F9RA37_9ZZZZ</name>
<proteinExistence type="predicted"/>
<comment type="caution">
    <text evidence="1">The sequence shown here is derived from an EMBL/GenBank/DDBJ whole genome shotgun (WGS) entry which is preliminary data.</text>
</comment>
<sequence>MGKYGLDNYDYDNWLADRGKHKEVRERHVERKSKDYSGWHWGLGDKPVKVRDKEELKRELDKRGLVLRDDVKKPLDI</sequence>
<organism evidence="1">
    <name type="scientific">marine sediment metagenome</name>
    <dbReference type="NCBI Taxonomy" id="412755"/>
    <lineage>
        <taxon>unclassified sequences</taxon>
        <taxon>metagenomes</taxon>
        <taxon>ecological metagenomes</taxon>
    </lineage>
</organism>
<evidence type="ECO:0000313" key="1">
    <source>
        <dbReference type="EMBL" id="KKN51709.1"/>
    </source>
</evidence>
<dbReference type="EMBL" id="LAZR01001051">
    <property type="protein sequence ID" value="KKN51709.1"/>
    <property type="molecule type" value="Genomic_DNA"/>
</dbReference>
<reference evidence="1" key="1">
    <citation type="journal article" date="2015" name="Nature">
        <title>Complex archaea that bridge the gap between prokaryotes and eukaryotes.</title>
        <authorList>
            <person name="Spang A."/>
            <person name="Saw J.H."/>
            <person name="Jorgensen S.L."/>
            <person name="Zaremba-Niedzwiedzka K."/>
            <person name="Martijn J."/>
            <person name="Lind A.E."/>
            <person name="van Eijk R."/>
            <person name="Schleper C."/>
            <person name="Guy L."/>
            <person name="Ettema T.J."/>
        </authorList>
    </citation>
    <scope>NUCLEOTIDE SEQUENCE</scope>
</reference>